<dbReference type="Gene3D" id="3.30.565.10">
    <property type="entry name" value="Histidine kinase-like ATPase, C-terminal domain"/>
    <property type="match status" value="1"/>
</dbReference>
<dbReference type="InterPro" id="IPR036890">
    <property type="entry name" value="HATPase_C_sf"/>
</dbReference>
<keyword evidence="1" id="KW-0547">Nucleotide-binding</keyword>
<dbReference type="EMBL" id="CP091511">
    <property type="protein sequence ID" value="UOO89497.1"/>
    <property type="molecule type" value="Genomic_DNA"/>
</dbReference>
<gene>
    <name evidence="1" type="ORF">LVJ82_00515</name>
</gene>
<sequence length="197" mass="22074">MAGIIKSLDIQEDGVSRLAKSSPERAIAELIWNGLDADANNITVQVNLNDLHQSIIVQDDGSGINYKVADGYLHKVGGSWKKLKDVTGAGRTLHGEKGEGRFKAFSIGRYVQWKTIFKEDKKLFEFDIASSKDEITKIQISELRHSLNKKTGTIVEITELHDAHTVDRKSNIFSNLDNLIDKLCSGLIQQDTFLREY</sequence>
<accession>A0ABY4E133</accession>
<dbReference type="GO" id="GO:0005524">
    <property type="term" value="F:ATP binding"/>
    <property type="evidence" value="ECO:0007669"/>
    <property type="project" value="UniProtKB-KW"/>
</dbReference>
<keyword evidence="1" id="KW-0067">ATP-binding</keyword>
<evidence type="ECO:0000313" key="2">
    <source>
        <dbReference type="Proteomes" id="UP000832011"/>
    </source>
</evidence>
<dbReference type="RefSeq" id="WP_058357186.1">
    <property type="nucleotide sequence ID" value="NZ_CABKVG010000010.1"/>
</dbReference>
<reference evidence="1 2" key="1">
    <citation type="journal article" date="2022" name="Res Sq">
        <title>Evolution of multicellular longitudinally dividing oral cavity symbionts (Neisseriaceae).</title>
        <authorList>
            <person name="Nyongesa S."/>
            <person name="Weber P."/>
            <person name="Bernet E."/>
            <person name="Pullido F."/>
            <person name="Nieckarz M."/>
            <person name="Delaby M."/>
            <person name="Nieves C."/>
            <person name="Viehboeck T."/>
            <person name="Krause N."/>
            <person name="Rivera-Millot A."/>
            <person name="Nakamura A."/>
            <person name="Vischer N."/>
            <person name="VanNieuwenhze M."/>
            <person name="Brun Y."/>
            <person name="Cava F."/>
            <person name="Bulgheresi S."/>
            <person name="Veyrier F."/>
        </authorList>
    </citation>
    <scope>NUCLEOTIDE SEQUENCE [LARGE SCALE GENOMIC DNA]</scope>
    <source>
        <strain evidence="1 2">SN4</strain>
    </source>
</reference>
<dbReference type="Proteomes" id="UP000832011">
    <property type="component" value="Chromosome"/>
</dbReference>
<evidence type="ECO:0000313" key="1">
    <source>
        <dbReference type="EMBL" id="UOO89497.1"/>
    </source>
</evidence>
<proteinExistence type="predicted"/>
<keyword evidence="2" id="KW-1185">Reference proteome</keyword>
<name>A0ABY4E133_9NEIS</name>
<dbReference type="Pfam" id="PF13589">
    <property type="entry name" value="HATPase_c_3"/>
    <property type="match status" value="1"/>
</dbReference>
<organism evidence="1 2">
    <name type="scientific">Vitreoscilla massiliensis</name>
    <dbReference type="NCBI Taxonomy" id="1689272"/>
    <lineage>
        <taxon>Bacteria</taxon>
        <taxon>Pseudomonadati</taxon>
        <taxon>Pseudomonadota</taxon>
        <taxon>Betaproteobacteria</taxon>
        <taxon>Neisseriales</taxon>
        <taxon>Neisseriaceae</taxon>
        <taxon>Vitreoscilla</taxon>
    </lineage>
</organism>
<dbReference type="SUPFAM" id="SSF55874">
    <property type="entry name" value="ATPase domain of HSP90 chaperone/DNA topoisomerase II/histidine kinase"/>
    <property type="match status" value="1"/>
</dbReference>
<protein>
    <submittedName>
        <fullName evidence="1">ATP-binding protein</fullName>
    </submittedName>
</protein>